<dbReference type="SMART" id="SM00965">
    <property type="entry name" value="STN"/>
    <property type="match status" value="1"/>
</dbReference>
<dbReference type="Gene3D" id="2.40.170.20">
    <property type="entry name" value="TonB-dependent receptor, beta-barrel domain"/>
    <property type="match status" value="1"/>
</dbReference>
<dbReference type="InterPro" id="IPR008969">
    <property type="entry name" value="CarboxyPept-like_regulatory"/>
</dbReference>
<dbReference type="GO" id="GO:0009279">
    <property type="term" value="C:cell outer membrane"/>
    <property type="evidence" value="ECO:0007669"/>
    <property type="project" value="UniProtKB-SubCell"/>
</dbReference>
<gene>
    <name evidence="14" type="ORF">EKH83_01210</name>
</gene>
<evidence type="ECO:0000256" key="12">
    <source>
        <dbReference type="SAM" id="MobiDB-lite"/>
    </source>
</evidence>
<dbReference type="Gene3D" id="2.60.40.1120">
    <property type="entry name" value="Carboxypeptidase-like, regulatory domain"/>
    <property type="match status" value="1"/>
</dbReference>
<feature type="domain" description="Secretin/TonB short N-terminal" evidence="13">
    <location>
        <begin position="68"/>
        <end position="119"/>
    </location>
</feature>
<dbReference type="InterPro" id="IPR011662">
    <property type="entry name" value="Secretin/TonB_short_N"/>
</dbReference>
<evidence type="ECO:0000256" key="1">
    <source>
        <dbReference type="ARBA" id="ARBA00004571"/>
    </source>
</evidence>
<dbReference type="Pfam" id="PF07715">
    <property type="entry name" value="Plug"/>
    <property type="match status" value="1"/>
</dbReference>
<keyword evidence="3 10" id="KW-1134">Transmembrane beta strand</keyword>
<dbReference type="Proteomes" id="UP000290848">
    <property type="component" value="Unassembled WGS sequence"/>
</dbReference>
<evidence type="ECO:0000313" key="15">
    <source>
        <dbReference type="Proteomes" id="UP000290848"/>
    </source>
</evidence>
<comment type="similarity">
    <text evidence="10 11">Belongs to the TonB-dependent receptor family.</text>
</comment>
<evidence type="ECO:0000313" key="14">
    <source>
        <dbReference type="EMBL" id="RXF72377.1"/>
    </source>
</evidence>
<dbReference type="InterPro" id="IPR000531">
    <property type="entry name" value="Beta-barrel_TonB"/>
</dbReference>
<dbReference type="PROSITE" id="PS52016">
    <property type="entry name" value="TONB_DEPENDENT_REC_3"/>
    <property type="match status" value="1"/>
</dbReference>
<dbReference type="InterPro" id="IPR037066">
    <property type="entry name" value="Plug_dom_sf"/>
</dbReference>
<dbReference type="Gene3D" id="2.170.130.10">
    <property type="entry name" value="TonB-dependent receptor, plug domain"/>
    <property type="match status" value="1"/>
</dbReference>
<dbReference type="InterPro" id="IPR039426">
    <property type="entry name" value="TonB-dep_rcpt-like"/>
</dbReference>
<name>A0A4Q0MFV5_9SPHI</name>
<dbReference type="NCBIfam" id="TIGR04056">
    <property type="entry name" value="OMP_RagA_SusC"/>
    <property type="match status" value="1"/>
</dbReference>
<protein>
    <submittedName>
        <fullName evidence="14">SusC/RagA family TonB-linked outer membrane protein</fullName>
    </submittedName>
</protein>
<keyword evidence="8 10" id="KW-0472">Membrane</keyword>
<evidence type="ECO:0000256" key="8">
    <source>
        <dbReference type="ARBA" id="ARBA00023136"/>
    </source>
</evidence>
<dbReference type="SUPFAM" id="SSF56935">
    <property type="entry name" value="Porins"/>
    <property type="match status" value="1"/>
</dbReference>
<evidence type="ECO:0000256" key="7">
    <source>
        <dbReference type="ARBA" id="ARBA00023077"/>
    </source>
</evidence>
<dbReference type="InterPro" id="IPR012910">
    <property type="entry name" value="Plug_dom"/>
</dbReference>
<dbReference type="Pfam" id="PF13715">
    <property type="entry name" value="CarbopepD_reg_2"/>
    <property type="match status" value="1"/>
</dbReference>
<dbReference type="GO" id="GO:0006826">
    <property type="term" value="P:iron ion transport"/>
    <property type="evidence" value="ECO:0007669"/>
    <property type="project" value="UniProtKB-KW"/>
</dbReference>
<dbReference type="NCBIfam" id="TIGR04057">
    <property type="entry name" value="SusC_RagA_signa"/>
    <property type="match status" value="1"/>
</dbReference>
<evidence type="ECO:0000256" key="4">
    <source>
        <dbReference type="ARBA" id="ARBA00022496"/>
    </source>
</evidence>
<keyword evidence="2 10" id="KW-0813">Transport</keyword>
<accession>A0A4Q0MFV5</accession>
<dbReference type="FunFam" id="2.170.130.10:FF:000008">
    <property type="entry name" value="SusC/RagA family TonB-linked outer membrane protein"/>
    <property type="match status" value="1"/>
</dbReference>
<dbReference type="SUPFAM" id="SSF49464">
    <property type="entry name" value="Carboxypeptidase regulatory domain-like"/>
    <property type="match status" value="1"/>
</dbReference>
<evidence type="ECO:0000256" key="11">
    <source>
        <dbReference type="RuleBase" id="RU003357"/>
    </source>
</evidence>
<evidence type="ECO:0000256" key="3">
    <source>
        <dbReference type="ARBA" id="ARBA00022452"/>
    </source>
</evidence>
<evidence type="ECO:0000256" key="10">
    <source>
        <dbReference type="PROSITE-ProRule" id="PRU01360"/>
    </source>
</evidence>
<keyword evidence="9 10" id="KW-0998">Cell outer membrane</keyword>
<dbReference type="InterPro" id="IPR023997">
    <property type="entry name" value="TonB-dep_OMP_SusC/RagA_CS"/>
</dbReference>
<dbReference type="InterPro" id="IPR023996">
    <property type="entry name" value="TonB-dep_OMP_SusC/RagA"/>
</dbReference>
<comment type="subcellular location">
    <subcellularLocation>
        <location evidence="1 10">Cell outer membrane</location>
        <topology evidence="1 10">Multi-pass membrane protein</topology>
    </subcellularLocation>
</comment>
<organism evidence="14 15">
    <name type="scientific">Arcticibacter tournemirensis</name>
    <dbReference type="NCBI Taxonomy" id="699437"/>
    <lineage>
        <taxon>Bacteria</taxon>
        <taxon>Pseudomonadati</taxon>
        <taxon>Bacteroidota</taxon>
        <taxon>Sphingobacteriia</taxon>
        <taxon>Sphingobacteriales</taxon>
        <taxon>Sphingobacteriaceae</taxon>
        <taxon>Arcticibacter</taxon>
    </lineage>
</organism>
<evidence type="ECO:0000256" key="6">
    <source>
        <dbReference type="ARBA" id="ARBA00023004"/>
    </source>
</evidence>
<evidence type="ECO:0000256" key="2">
    <source>
        <dbReference type="ARBA" id="ARBA00022448"/>
    </source>
</evidence>
<proteinExistence type="inferred from homology"/>
<evidence type="ECO:0000259" key="13">
    <source>
        <dbReference type="SMART" id="SM00965"/>
    </source>
</evidence>
<evidence type="ECO:0000256" key="5">
    <source>
        <dbReference type="ARBA" id="ARBA00022692"/>
    </source>
</evidence>
<keyword evidence="5 10" id="KW-0812">Transmembrane</keyword>
<keyword evidence="6" id="KW-0408">Iron</keyword>
<sequence>MIFLPGNVLPCSAVRRIFLRAMKLTTFFIFCGVMQIHAAGYSQSSFTLNEPNTTVGNVLKKIEKTSGYTIFYRQDQVNLRQKVHVVAENGSLQSVMKQVLQGQPLDFEILNDIVIIKPADSDVGQQEIISGTISDPGGEPLIGASVIVKGTTNGASTDVGGKFVLRVKGNAPVTLLIKYIGYASKEVSASPGQTGLKITLEADGAALEEVVVVGYGQQQKKDVTGSVSTVSAQRLRDLPVTSVDQKLVGQVPGLLITSPTGAPGGGTGIKIRGSGSIGAGDNPLFVVDGFAISNTSGQTYNPLNIINPEDIESITVLKDASSTAIYGSRGANGVVVITTKRGKTGPPVVNVNAYAGSQTIPQKGRPQVLNGTEYAQFRRDIIVDDRTARGLATTDADIPEAFRNPAQYGEGTDWYSEILRTAPQYNVDASVRGGSESTRYSFSLGRLSQEGTVRYTDYERYSIQANFESDLSRKLKVGLNLSPTAGTQNRNSFETGFRDIITRALWLSPIVPALDASGNRTPYVTSPGAIGAPNPLNSLEFAGTKEKFFRGIGSAFAEYEIIKGLKAKYSFNVDYSANRSFNFNPSTVGGESSPPPVVPNSNTGRSNTTNWLSELVVSYDNSFGDHRLNTVVGYTAQEERNETISIFATNYPDDLVKTINAATQIRTWGEGVEKWSLLSYLARVNYSFKDKYLLTATIRSDGSSRFGANNRYGTFPSAAIGWRVSQEDFIKDISWISDLKLRASYGRSGNFNIGNYTYTSSVGRANYAFGGQLANGRVSTSLNNRDLTWENSDEFDAGMDLGLFRTRLNLTVDYYNRITTAMLYTAEIPFASGFGSAIVNLGKIRNRGLEVGLNSRILEGDFTWNTNFNISFNRNKVLALNANNDPIYSGRSGEGSYTHKTEVGKPLGQFFGFVMEGLYTDAQDLANSPKHPTSVVGSVKYKDVDGNGIIEAVKDFAVIGNPQADFTYGFTNSFGYKNFDLNVLLVGSQGGQILKTANEYLTNIDGVFNVDRKVLNRWRSPENPGDGMTPTTNGARVIYRDVNSTWVEDASYLRIQNISLGYNFKQSFIGNSQTIKGLRLYGSVQNVATFTNYSGANPEASTSGSSVLVPGRDFTNYPLPRIVTFGVNMTF</sequence>
<dbReference type="InterPro" id="IPR036942">
    <property type="entry name" value="Beta-barrel_TonB_sf"/>
</dbReference>
<keyword evidence="4" id="KW-0406">Ion transport</keyword>
<reference evidence="14 15" key="1">
    <citation type="submission" date="2018-12" db="EMBL/GenBank/DDBJ databases">
        <title>The Draft Genome Sequence of the Soil Bacterium Pedobacter tournemirensis R1.</title>
        <authorList>
            <person name="He J."/>
        </authorList>
    </citation>
    <scope>NUCLEOTIDE SEQUENCE [LARGE SCALE GENOMIC DNA]</scope>
    <source>
        <strain evidence="14 15">R1</strain>
    </source>
</reference>
<dbReference type="EMBL" id="RXOC01000001">
    <property type="protein sequence ID" value="RXF72377.1"/>
    <property type="molecule type" value="Genomic_DNA"/>
</dbReference>
<dbReference type="Pfam" id="PF00593">
    <property type="entry name" value="TonB_dep_Rec_b-barrel"/>
    <property type="match status" value="1"/>
</dbReference>
<comment type="caution">
    <text evidence="14">The sequence shown here is derived from an EMBL/GenBank/DDBJ whole genome shotgun (WGS) entry which is preliminary data.</text>
</comment>
<keyword evidence="7 11" id="KW-0798">TonB box</keyword>
<feature type="region of interest" description="Disordered" evidence="12">
    <location>
        <begin position="586"/>
        <end position="605"/>
    </location>
</feature>
<evidence type="ECO:0000256" key="9">
    <source>
        <dbReference type="ARBA" id="ARBA00023237"/>
    </source>
</evidence>
<keyword evidence="4" id="KW-0410">Iron transport</keyword>
<dbReference type="AlphaFoldDB" id="A0A4Q0MFV5"/>
<dbReference type="Pfam" id="PF07660">
    <property type="entry name" value="STN"/>
    <property type="match status" value="1"/>
</dbReference>